<accession>A0A917Q3X2</accession>
<reference evidence="9 10" key="1">
    <citation type="journal article" date="2014" name="Int. J. Syst. Evol. Microbiol.">
        <title>Complete genome sequence of Corynebacterium casei LMG S-19264T (=DSM 44701T), isolated from a smear-ripened cheese.</title>
        <authorList>
            <consortium name="US DOE Joint Genome Institute (JGI-PGF)"/>
            <person name="Walter F."/>
            <person name="Albersmeier A."/>
            <person name="Kalinowski J."/>
            <person name="Ruckert C."/>
        </authorList>
    </citation>
    <scope>NUCLEOTIDE SEQUENCE [LARGE SCALE GENOMIC DNA]</scope>
    <source>
        <strain evidence="9 10">CGMCC 1.9161</strain>
    </source>
</reference>
<feature type="transmembrane region" description="Helical" evidence="7">
    <location>
        <begin position="163"/>
        <end position="192"/>
    </location>
</feature>
<keyword evidence="2 7" id="KW-0813">Transport</keyword>
<comment type="subcellular location">
    <subcellularLocation>
        <location evidence="1 7">Cell membrane</location>
        <topology evidence="1 7">Multi-pass membrane protein</topology>
    </subcellularLocation>
</comment>
<organism evidence="9 10">
    <name type="scientific">Salinarimonas ramus</name>
    <dbReference type="NCBI Taxonomy" id="690164"/>
    <lineage>
        <taxon>Bacteria</taxon>
        <taxon>Pseudomonadati</taxon>
        <taxon>Pseudomonadota</taxon>
        <taxon>Alphaproteobacteria</taxon>
        <taxon>Hyphomicrobiales</taxon>
        <taxon>Salinarimonadaceae</taxon>
        <taxon>Salinarimonas</taxon>
    </lineage>
</organism>
<evidence type="ECO:0000256" key="6">
    <source>
        <dbReference type="ARBA" id="ARBA00023136"/>
    </source>
</evidence>
<dbReference type="PANTHER" id="PTHR43744">
    <property type="entry name" value="ABC TRANSPORTER PERMEASE PROTEIN MG189-RELATED-RELATED"/>
    <property type="match status" value="1"/>
</dbReference>
<protein>
    <submittedName>
        <fullName evidence="9">Sn-glycerol-3-phosphate transport system permease protein UgpE</fullName>
    </submittedName>
</protein>
<evidence type="ECO:0000256" key="4">
    <source>
        <dbReference type="ARBA" id="ARBA00022692"/>
    </source>
</evidence>
<comment type="similarity">
    <text evidence="7">Belongs to the binding-protein-dependent transport system permease family.</text>
</comment>
<sequence>MTTETAASTTGQGRAPQKGVLMGFLTRRRGGKRLHWTDWATYAYLAFGILLMFGPIVWLLMSSFKTQAGLQEFPPTFLPLSQVTVEVEGNARPLPLFRVTMEDGSVRELAEVRRIGIVATMIDPANPDERLSVPIDAREPIREFQLATENYTTPLEQFEFGRYLWNSVFVTVIATIITLVINSMAAFALSIYEFKGRNLAMGFIISTLMIPITIVLVPTYVVVASLGMVNSLWGVIIPGAATPTGVFLLRQYMLTLPKELIEAARMDKASEWQIYWRIVLPLSLPALAVLAIFSIMWRWNDFLWPLIVLNQTEVYTLQLGLNAFQGELNTQWNYVLAMTVVTLLPVALVFAFLQRFITTGIASSGMK</sequence>
<dbReference type="Gene3D" id="1.10.3720.10">
    <property type="entry name" value="MetI-like"/>
    <property type="match status" value="1"/>
</dbReference>
<dbReference type="InterPro" id="IPR000515">
    <property type="entry name" value="MetI-like"/>
</dbReference>
<gene>
    <name evidence="9" type="primary">ugpE</name>
    <name evidence="9" type="ORF">GCM10011322_05630</name>
</gene>
<keyword evidence="5 7" id="KW-1133">Transmembrane helix</keyword>
<keyword evidence="4 7" id="KW-0812">Transmembrane</keyword>
<feature type="transmembrane region" description="Helical" evidence="7">
    <location>
        <begin position="39"/>
        <end position="61"/>
    </location>
</feature>
<evidence type="ECO:0000313" key="9">
    <source>
        <dbReference type="EMBL" id="GGK21824.1"/>
    </source>
</evidence>
<dbReference type="SUPFAM" id="SSF161098">
    <property type="entry name" value="MetI-like"/>
    <property type="match status" value="1"/>
</dbReference>
<dbReference type="Proteomes" id="UP000600449">
    <property type="component" value="Unassembled WGS sequence"/>
</dbReference>
<dbReference type="AlphaFoldDB" id="A0A917Q3X2"/>
<dbReference type="EMBL" id="BMMF01000002">
    <property type="protein sequence ID" value="GGK21824.1"/>
    <property type="molecule type" value="Genomic_DNA"/>
</dbReference>
<dbReference type="GO" id="GO:0005886">
    <property type="term" value="C:plasma membrane"/>
    <property type="evidence" value="ECO:0007669"/>
    <property type="project" value="UniProtKB-SubCell"/>
</dbReference>
<dbReference type="GO" id="GO:0055085">
    <property type="term" value="P:transmembrane transport"/>
    <property type="evidence" value="ECO:0007669"/>
    <property type="project" value="InterPro"/>
</dbReference>
<keyword evidence="3" id="KW-1003">Cell membrane</keyword>
<keyword evidence="6 7" id="KW-0472">Membrane</keyword>
<dbReference type="PROSITE" id="PS50928">
    <property type="entry name" value="ABC_TM1"/>
    <property type="match status" value="1"/>
</dbReference>
<evidence type="ECO:0000256" key="3">
    <source>
        <dbReference type="ARBA" id="ARBA00022475"/>
    </source>
</evidence>
<evidence type="ECO:0000256" key="2">
    <source>
        <dbReference type="ARBA" id="ARBA00022448"/>
    </source>
</evidence>
<feature type="transmembrane region" description="Helical" evidence="7">
    <location>
        <begin position="199"/>
        <end position="226"/>
    </location>
</feature>
<evidence type="ECO:0000256" key="1">
    <source>
        <dbReference type="ARBA" id="ARBA00004651"/>
    </source>
</evidence>
<evidence type="ECO:0000256" key="5">
    <source>
        <dbReference type="ARBA" id="ARBA00022989"/>
    </source>
</evidence>
<feature type="domain" description="ABC transmembrane type-1" evidence="8">
    <location>
        <begin position="164"/>
        <end position="353"/>
    </location>
</feature>
<keyword evidence="10" id="KW-1185">Reference proteome</keyword>
<dbReference type="InterPro" id="IPR035906">
    <property type="entry name" value="MetI-like_sf"/>
</dbReference>
<dbReference type="CDD" id="cd06261">
    <property type="entry name" value="TM_PBP2"/>
    <property type="match status" value="1"/>
</dbReference>
<proteinExistence type="inferred from homology"/>
<evidence type="ECO:0000259" key="8">
    <source>
        <dbReference type="PROSITE" id="PS50928"/>
    </source>
</evidence>
<name>A0A917Q3X2_9HYPH</name>
<feature type="transmembrane region" description="Helical" evidence="7">
    <location>
        <begin position="232"/>
        <end position="253"/>
    </location>
</feature>
<dbReference type="Pfam" id="PF00528">
    <property type="entry name" value="BPD_transp_1"/>
    <property type="match status" value="1"/>
</dbReference>
<dbReference type="PANTHER" id="PTHR43744:SF12">
    <property type="entry name" value="ABC TRANSPORTER PERMEASE PROTEIN MG189-RELATED"/>
    <property type="match status" value="1"/>
</dbReference>
<comment type="caution">
    <text evidence="9">The sequence shown here is derived from an EMBL/GenBank/DDBJ whole genome shotgun (WGS) entry which is preliminary data.</text>
</comment>
<feature type="transmembrane region" description="Helical" evidence="7">
    <location>
        <begin position="334"/>
        <end position="357"/>
    </location>
</feature>
<evidence type="ECO:0000313" key="10">
    <source>
        <dbReference type="Proteomes" id="UP000600449"/>
    </source>
</evidence>
<feature type="transmembrane region" description="Helical" evidence="7">
    <location>
        <begin position="274"/>
        <end position="297"/>
    </location>
</feature>
<evidence type="ECO:0000256" key="7">
    <source>
        <dbReference type="RuleBase" id="RU363032"/>
    </source>
</evidence>